<evidence type="ECO:0000256" key="13">
    <source>
        <dbReference type="RuleBase" id="RU362004"/>
    </source>
</evidence>
<gene>
    <name evidence="17" type="ORF">HK099_000928</name>
</gene>
<comment type="similarity">
    <text evidence="3 13">Belongs to the polyadenylate-binding protein type-1 family.</text>
</comment>
<keyword evidence="11" id="KW-0539">Nucleus</keyword>
<evidence type="ECO:0000259" key="15">
    <source>
        <dbReference type="PROSITE" id="PS50102"/>
    </source>
</evidence>
<dbReference type="CDD" id="cd12378">
    <property type="entry name" value="RRM1_I_PABPs"/>
    <property type="match status" value="1"/>
</dbReference>
<evidence type="ECO:0000256" key="9">
    <source>
        <dbReference type="ARBA" id="ARBA00022845"/>
    </source>
</evidence>
<feature type="domain" description="RRM" evidence="15">
    <location>
        <begin position="323"/>
        <end position="401"/>
    </location>
</feature>
<dbReference type="CDD" id="cd12379">
    <property type="entry name" value="RRM2_I_PABPs"/>
    <property type="match status" value="1"/>
</dbReference>
<dbReference type="FunFam" id="3.30.70.330:FF:000003">
    <property type="entry name" value="Polyadenylate-binding protein"/>
    <property type="match status" value="1"/>
</dbReference>
<feature type="domain" description="RRM" evidence="15">
    <location>
        <begin position="38"/>
        <end position="116"/>
    </location>
</feature>
<dbReference type="GO" id="GO:0005634">
    <property type="term" value="C:nucleus"/>
    <property type="evidence" value="ECO:0007669"/>
    <property type="project" value="UniProtKB-SubCell"/>
</dbReference>
<dbReference type="GO" id="GO:0006397">
    <property type="term" value="P:mRNA processing"/>
    <property type="evidence" value="ECO:0007669"/>
    <property type="project" value="UniProtKB-KW"/>
</dbReference>
<keyword evidence="10 12" id="KW-0694">RNA-binding</keyword>
<evidence type="ECO:0000256" key="2">
    <source>
        <dbReference type="ARBA" id="ARBA00004496"/>
    </source>
</evidence>
<keyword evidence="8" id="KW-0509">mRNA transport</keyword>
<dbReference type="InterPro" id="IPR034364">
    <property type="entry name" value="PABP_RRM1"/>
</dbReference>
<dbReference type="FunFam" id="3.30.70.330:FF:000648">
    <property type="entry name" value="Polyadenylate-binding protein"/>
    <property type="match status" value="1"/>
</dbReference>
<keyword evidence="18" id="KW-1185">Reference proteome</keyword>
<dbReference type="NCBIfam" id="TIGR01628">
    <property type="entry name" value="PABP-1234"/>
    <property type="match status" value="1"/>
</dbReference>
<evidence type="ECO:0000313" key="18">
    <source>
        <dbReference type="Proteomes" id="UP001211065"/>
    </source>
</evidence>
<dbReference type="FunFam" id="3.30.70.330:FF:000211">
    <property type="entry name" value="Polyadenylate-binding protein"/>
    <property type="match status" value="1"/>
</dbReference>
<evidence type="ECO:0000256" key="1">
    <source>
        <dbReference type="ARBA" id="ARBA00004123"/>
    </source>
</evidence>
<dbReference type="Proteomes" id="UP001211065">
    <property type="component" value="Unassembled WGS sequence"/>
</dbReference>
<evidence type="ECO:0000256" key="3">
    <source>
        <dbReference type="ARBA" id="ARBA00008557"/>
    </source>
</evidence>
<dbReference type="SMART" id="SM00361">
    <property type="entry name" value="RRM_1"/>
    <property type="match status" value="4"/>
</dbReference>
<keyword evidence="5 13" id="KW-0963">Cytoplasm</keyword>
<reference evidence="17" key="1">
    <citation type="submission" date="2020-05" db="EMBL/GenBank/DDBJ databases">
        <title>Phylogenomic resolution of chytrid fungi.</title>
        <authorList>
            <person name="Stajich J.E."/>
            <person name="Amses K."/>
            <person name="Simmons R."/>
            <person name="Seto K."/>
            <person name="Myers J."/>
            <person name="Bonds A."/>
            <person name="Quandt C.A."/>
            <person name="Barry K."/>
            <person name="Liu P."/>
            <person name="Grigoriev I."/>
            <person name="Longcore J.E."/>
            <person name="James T.Y."/>
        </authorList>
    </citation>
    <scope>NUCLEOTIDE SEQUENCE</scope>
    <source>
        <strain evidence="17">JEL0476</strain>
    </source>
</reference>
<evidence type="ECO:0000259" key="16">
    <source>
        <dbReference type="PROSITE" id="PS51309"/>
    </source>
</evidence>
<evidence type="ECO:0000256" key="7">
    <source>
        <dbReference type="ARBA" id="ARBA00022737"/>
    </source>
</evidence>
<dbReference type="PROSITE" id="PS51309">
    <property type="entry name" value="PABC"/>
    <property type="match status" value="1"/>
</dbReference>
<evidence type="ECO:0000256" key="8">
    <source>
        <dbReference type="ARBA" id="ARBA00022816"/>
    </source>
</evidence>
<accession>A0AAD5TW45</accession>
<dbReference type="Pfam" id="PF00658">
    <property type="entry name" value="MLLE"/>
    <property type="match status" value="1"/>
</dbReference>
<evidence type="ECO:0000256" key="10">
    <source>
        <dbReference type="ARBA" id="ARBA00022884"/>
    </source>
</evidence>
<evidence type="ECO:0000256" key="6">
    <source>
        <dbReference type="ARBA" id="ARBA00022664"/>
    </source>
</evidence>
<dbReference type="Gene3D" id="3.30.70.330">
    <property type="match status" value="4"/>
</dbReference>
<dbReference type="GO" id="GO:0003723">
    <property type="term" value="F:RNA binding"/>
    <property type="evidence" value="ECO:0007669"/>
    <property type="project" value="UniProtKB-UniRule"/>
</dbReference>
<dbReference type="EMBL" id="JADGJW010001238">
    <property type="protein sequence ID" value="KAJ3205057.1"/>
    <property type="molecule type" value="Genomic_DNA"/>
</dbReference>
<feature type="domain" description="RRM" evidence="15">
    <location>
        <begin position="128"/>
        <end position="204"/>
    </location>
</feature>
<dbReference type="PROSITE" id="PS50102">
    <property type="entry name" value="RRM"/>
    <property type="match status" value="4"/>
</dbReference>
<comment type="subcellular location">
    <subcellularLocation>
        <location evidence="2 13">Cytoplasm</location>
    </subcellularLocation>
    <subcellularLocation>
        <location evidence="1">Nucleus</location>
    </subcellularLocation>
</comment>
<dbReference type="SMART" id="SM00517">
    <property type="entry name" value="PolyA"/>
    <property type="match status" value="1"/>
</dbReference>
<dbReference type="GO" id="GO:0051028">
    <property type="term" value="P:mRNA transport"/>
    <property type="evidence" value="ECO:0007669"/>
    <property type="project" value="UniProtKB-KW"/>
</dbReference>
<dbReference type="CDD" id="cd12381">
    <property type="entry name" value="RRM4_I_PABPs"/>
    <property type="match status" value="1"/>
</dbReference>
<dbReference type="Pfam" id="PF00076">
    <property type="entry name" value="RRM_1"/>
    <property type="match status" value="4"/>
</dbReference>
<dbReference type="InterPro" id="IPR012677">
    <property type="entry name" value="Nucleotide-bd_a/b_plait_sf"/>
</dbReference>
<comment type="caution">
    <text evidence="17">The sequence shown here is derived from an EMBL/GenBank/DDBJ whole genome shotgun (WGS) entry which is preliminary data.</text>
</comment>
<dbReference type="InterPro" id="IPR035979">
    <property type="entry name" value="RBD_domain_sf"/>
</dbReference>
<dbReference type="Gene3D" id="1.10.1900.10">
    <property type="entry name" value="c-terminal domain of poly(a) binding protein"/>
    <property type="match status" value="1"/>
</dbReference>
<dbReference type="InterPro" id="IPR000504">
    <property type="entry name" value="RRM_dom"/>
</dbReference>
<feature type="compositionally biased region" description="Polar residues" evidence="14">
    <location>
        <begin position="1"/>
        <end position="11"/>
    </location>
</feature>
<keyword evidence="9" id="KW-0810">Translation regulation</keyword>
<feature type="region of interest" description="Disordered" evidence="14">
    <location>
        <begin position="1"/>
        <end position="29"/>
    </location>
</feature>
<evidence type="ECO:0000256" key="12">
    <source>
        <dbReference type="PROSITE-ProRule" id="PRU00176"/>
    </source>
</evidence>
<organism evidence="17 18">
    <name type="scientific">Clydaea vesicula</name>
    <dbReference type="NCBI Taxonomy" id="447962"/>
    <lineage>
        <taxon>Eukaryota</taxon>
        <taxon>Fungi</taxon>
        <taxon>Fungi incertae sedis</taxon>
        <taxon>Chytridiomycota</taxon>
        <taxon>Chytridiomycota incertae sedis</taxon>
        <taxon>Chytridiomycetes</taxon>
        <taxon>Lobulomycetales</taxon>
        <taxon>Lobulomycetaceae</taxon>
        <taxon>Clydaea</taxon>
    </lineage>
</organism>
<evidence type="ECO:0000256" key="14">
    <source>
        <dbReference type="SAM" id="MobiDB-lite"/>
    </source>
</evidence>
<comment type="function">
    <text evidence="13">Binds the poly(A) tail of mRNA.</text>
</comment>
<dbReference type="InterPro" id="IPR045305">
    <property type="entry name" value="RRM2_I_PABPs"/>
</dbReference>
<dbReference type="InterPro" id="IPR003954">
    <property type="entry name" value="RRM_euk-type"/>
</dbReference>
<evidence type="ECO:0000256" key="4">
    <source>
        <dbReference type="ARBA" id="ARBA00022448"/>
    </source>
</evidence>
<evidence type="ECO:0000256" key="5">
    <source>
        <dbReference type="ARBA" id="ARBA00022490"/>
    </source>
</evidence>
<keyword evidence="7" id="KW-0677">Repeat</keyword>
<name>A0AAD5TW45_9FUNG</name>
<dbReference type="AlphaFoldDB" id="A0AAD5TW45"/>
<dbReference type="InterPro" id="IPR002004">
    <property type="entry name" value="PABP_HYD_C"/>
</dbReference>
<dbReference type="InterPro" id="IPR006515">
    <property type="entry name" value="PABP_1234"/>
</dbReference>
<dbReference type="CDD" id="cd12380">
    <property type="entry name" value="RRM3_I_PABPs"/>
    <property type="match status" value="1"/>
</dbReference>
<dbReference type="SUPFAM" id="SSF63570">
    <property type="entry name" value="PABC (PABP) domain"/>
    <property type="match status" value="1"/>
</dbReference>
<sequence>MATTSTSSVNPTLAPVQPTEVQPIQPGFQPLATQSPTASLYVGELDPSITEAMLFETFNQIGPVASIRVCRDAVTRRSLGYAYVNFHNHSDGERALEALNYVPMKGRPIRVMWSQRDPSARRVGAAVGNIFIKNLDPQIDSKSLHDTFIAFGNILSCKVAMDENGSKGYGFVHYETQDSAQQAIDNVNGMLLNDRKVFVGLHVPKKERTSKIEEMKAQFTNIYVKNLDEEVDDEGFRKIFEEFGVVTSAVLTVDESGKSKGFGFVNFEDHEAAAKAVESMDGKELNGKILYVGRAQKKNEREDELKKQYEKIREEKMNKYQGVNLYVKNLDDSVDDEKLRQEFSAFGVITSAKVMRDEKNDISKGFGFVCFSSPEEATKAVTEMNGRMIANKPIYVALAQRKELRRQQLAVQMQQRSIRLPQAPIPGVGFPGAPAMFYPGQGIPQQSQRGFFGQQPMVQQRRWTGQPIPGQPVVYQQQTGQIPPQFGRGQPSRPVVSQQRPLQAGVMPTAGQIPPASTRGRGGYKYTATARNAPQPAGLVGAVAQATSKPALTMSSLASMPADQQKRTLGEALFPLISSFAGSDMAGKVTGMLLEMDNGELLHLLESPDTLHAKVEEATKVLEEHMKEAENAE</sequence>
<evidence type="ECO:0000256" key="11">
    <source>
        <dbReference type="ARBA" id="ARBA00023242"/>
    </source>
</evidence>
<feature type="domain" description="PABC" evidence="16">
    <location>
        <begin position="549"/>
        <end position="627"/>
    </location>
</feature>
<feature type="domain" description="RRM" evidence="15">
    <location>
        <begin position="220"/>
        <end position="297"/>
    </location>
</feature>
<dbReference type="SMART" id="SM00360">
    <property type="entry name" value="RRM"/>
    <property type="match status" value="4"/>
</dbReference>
<proteinExistence type="inferred from homology"/>
<dbReference type="InterPro" id="IPR036053">
    <property type="entry name" value="PABP-dom"/>
</dbReference>
<dbReference type="GO" id="GO:0005737">
    <property type="term" value="C:cytoplasm"/>
    <property type="evidence" value="ECO:0007669"/>
    <property type="project" value="UniProtKB-SubCell"/>
</dbReference>
<evidence type="ECO:0000313" key="17">
    <source>
        <dbReference type="EMBL" id="KAJ3205057.1"/>
    </source>
</evidence>
<dbReference type="SUPFAM" id="SSF54928">
    <property type="entry name" value="RNA-binding domain, RBD"/>
    <property type="match status" value="2"/>
</dbReference>
<keyword evidence="4" id="KW-0813">Transport</keyword>
<keyword evidence="6" id="KW-0507">mRNA processing</keyword>
<dbReference type="GO" id="GO:0006417">
    <property type="term" value="P:regulation of translation"/>
    <property type="evidence" value="ECO:0007669"/>
    <property type="project" value="UniProtKB-KW"/>
</dbReference>
<protein>
    <recommendedName>
        <fullName evidence="13">Polyadenylate-binding protein</fullName>
        <shortName evidence="13">PABP</shortName>
    </recommendedName>
</protein>
<dbReference type="FunFam" id="3.30.70.330:FF:000520">
    <property type="entry name" value="Polyadenylate-binding protein"/>
    <property type="match status" value="1"/>
</dbReference>
<dbReference type="PANTHER" id="PTHR24012">
    <property type="entry name" value="RNA BINDING PROTEIN"/>
    <property type="match status" value="1"/>
</dbReference>